<dbReference type="NCBIfam" id="TIGR02937">
    <property type="entry name" value="sigma70-ECF"/>
    <property type="match status" value="1"/>
</dbReference>
<evidence type="ECO:0000256" key="2">
    <source>
        <dbReference type="ARBA" id="ARBA00023015"/>
    </source>
</evidence>
<dbReference type="Gene3D" id="1.10.1740.10">
    <property type="match status" value="1"/>
</dbReference>
<dbReference type="Pfam" id="PF08281">
    <property type="entry name" value="Sigma70_r4_2"/>
    <property type="match status" value="1"/>
</dbReference>
<evidence type="ECO:0000256" key="4">
    <source>
        <dbReference type="ARBA" id="ARBA00023163"/>
    </source>
</evidence>
<organism evidence="7">
    <name type="scientific">marine sediment metagenome</name>
    <dbReference type="NCBI Taxonomy" id="412755"/>
    <lineage>
        <taxon>unclassified sequences</taxon>
        <taxon>metagenomes</taxon>
        <taxon>ecological metagenomes</taxon>
    </lineage>
</organism>
<accession>X1GAS9</accession>
<evidence type="ECO:0008006" key="8">
    <source>
        <dbReference type="Google" id="ProtNLM"/>
    </source>
</evidence>
<protein>
    <recommendedName>
        <fullName evidence="8">HTH luxR-type domain-containing protein</fullName>
    </recommendedName>
</protein>
<dbReference type="SUPFAM" id="SSF88659">
    <property type="entry name" value="Sigma3 and sigma4 domains of RNA polymerase sigma factors"/>
    <property type="match status" value="1"/>
</dbReference>
<dbReference type="InterPro" id="IPR013325">
    <property type="entry name" value="RNA_pol_sigma_r2"/>
</dbReference>
<dbReference type="InterPro" id="IPR036388">
    <property type="entry name" value="WH-like_DNA-bd_sf"/>
</dbReference>
<feature type="domain" description="RNA polymerase sigma factor 70 region 4 type 2" evidence="6">
    <location>
        <begin position="87"/>
        <end position="138"/>
    </location>
</feature>
<dbReference type="Gene3D" id="1.10.10.10">
    <property type="entry name" value="Winged helix-like DNA-binding domain superfamily/Winged helix DNA-binding domain"/>
    <property type="match status" value="1"/>
</dbReference>
<dbReference type="EMBL" id="BARU01005828">
    <property type="protein sequence ID" value="GAH41935.1"/>
    <property type="molecule type" value="Genomic_DNA"/>
</dbReference>
<dbReference type="InterPro" id="IPR013249">
    <property type="entry name" value="RNA_pol_sigma70_r4_t2"/>
</dbReference>
<evidence type="ECO:0000259" key="5">
    <source>
        <dbReference type="Pfam" id="PF04542"/>
    </source>
</evidence>
<evidence type="ECO:0000313" key="7">
    <source>
        <dbReference type="EMBL" id="GAH41935.1"/>
    </source>
</evidence>
<comment type="caution">
    <text evidence="7">The sequence shown here is derived from an EMBL/GenBank/DDBJ whole genome shotgun (WGS) entry which is preliminary data.</text>
</comment>
<dbReference type="SUPFAM" id="SSF88946">
    <property type="entry name" value="Sigma2 domain of RNA polymerase sigma factors"/>
    <property type="match status" value="1"/>
</dbReference>
<dbReference type="GO" id="GO:0003677">
    <property type="term" value="F:DNA binding"/>
    <property type="evidence" value="ECO:0007669"/>
    <property type="project" value="InterPro"/>
</dbReference>
<dbReference type="CDD" id="cd06171">
    <property type="entry name" value="Sigma70_r4"/>
    <property type="match status" value="1"/>
</dbReference>
<evidence type="ECO:0000256" key="1">
    <source>
        <dbReference type="ARBA" id="ARBA00010641"/>
    </source>
</evidence>
<keyword evidence="2" id="KW-0805">Transcription regulation</keyword>
<reference evidence="7" key="1">
    <citation type="journal article" date="2014" name="Front. Microbiol.">
        <title>High frequency of phylogenetically diverse reductive dehalogenase-homologous genes in deep subseafloor sedimentary metagenomes.</title>
        <authorList>
            <person name="Kawai M."/>
            <person name="Futagami T."/>
            <person name="Toyoda A."/>
            <person name="Takaki Y."/>
            <person name="Nishi S."/>
            <person name="Hori S."/>
            <person name="Arai W."/>
            <person name="Tsubouchi T."/>
            <person name="Morono Y."/>
            <person name="Uchiyama I."/>
            <person name="Ito T."/>
            <person name="Fujiyama A."/>
            <person name="Inagaki F."/>
            <person name="Takami H."/>
        </authorList>
    </citation>
    <scope>NUCLEOTIDE SEQUENCE</scope>
    <source>
        <strain evidence="7">Expedition CK06-06</strain>
    </source>
</reference>
<dbReference type="PANTHER" id="PTHR43133:SF51">
    <property type="entry name" value="RNA POLYMERASE SIGMA FACTOR"/>
    <property type="match status" value="1"/>
</dbReference>
<sequence length="152" mass="18094">MIHNKEDLEDLCQDVFMKVYEKLPGFRFESKLSTWIAAISYRTAINYLRKHKNQTSELNDSSLFTDDALIIQENPEDLMNKETLKKYIHKMIEKLSPVYRTVLTLYHLEEFNYKEIGEITGLPEGTVKNYLFRARKLLKEKLKFILKERELA</sequence>
<dbReference type="InterPro" id="IPR039425">
    <property type="entry name" value="RNA_pol_sigma-70-like"/>
</dbReference>
<dbReference type="InterPro" id="IPR014284">
    <property type="entry name" value="RNA_pol_sigma-70_dom"/>
</dbReference>
<dbReference type="GO" id="GO:0006352">
    <property type="term" value="P:DNA-templated transcription initiation"/>
    <property type="evidence" value="ECO:0007669"/>
    <property type="project" value="InterPro"/>
</dbReference>
<dbReference type="PANTHER" id="PTHR43133">
    <property type="entry name" value="RNA POLYMERASE ECF-TYPE SIGMA FACTO"/>
    <property type="match status" value="1"/>
</dbReference>
<dbReference type="Pfam" id="PF04542">
    <property type="entry name" value="Sigma70_r2"/>
    <property type="match status" value="1"/>
</dbReference>
<evidence type="ECO:0000259" key="6">
    <source>
        <dbReference type="Pfam" id="PF08281"/>
    </source>
</evidence>
<dbReference type="InterPro" id="IPR013324">
    <property type="entry name" value="RNA_pol_sigma_r3/r4-like"/>
</dbReference>
<gene>
    <name evidence="7" type="ORF">S03H2_11415</name>
</gene>
<comment type="similarity">
    <text evidence="1">Belongs to the sigma-70 factor family. ECF subfamily.</text>
</comment>
<evidence type="ECO:0000256" key="3">
    <source>
        <dbReference type="ARBA" id="ARBA00023082"/>
    </source>
</evidence>
<feature type="domain" description="RNA polymerase sigma-70 region 2" evidence="5">
    <location>
        <begin position="3"/>
        <end position="52"/>
    </location>
</feature>
<dbReference type="InterPro" id="IPR007627">
    <property type="entry name" value="RNA_pol_sigma70_r2"/>
</dbReference>
<keyword evidence="3" id="KW-0731">Sigma factor</keyword>
<proteinExistence type="inferred from homology"/>
<name>X1GAS9_9ZZZZ</name>
<dbReference type="GO" id="GO:0016987">
    <property type="term" value="F:sigma factor activity"/>
    <property type="evidence" value="ECO:0007669"/>
    <property type="project" value="UniProtKB-KW"/>
</dbReference>
<keyword evidence="4" id="KW-0804">Transcription</keyword>
<dbReference type="AlphaFoldDB" id="X1GAS9"/>